<dbReference type="Pfam" id="PF00188">
    <property type="entry name" value="CAP"/>
    <property type="match status" value="1"/>
</dbReference>
<sequence length="212" mass="22766">MFLKKSVLTGLLALGTIIGATAVSAAPYSVTGNDTMWTIAKKYGISLSSLVQANPQVTNTNNIWPGLVLNIPGTSSSAPAPQGTGNSTVTSTFASQVVTLVNQERTKAGLKTLASDSALSAMALDKAKDMYNNHYFDHTSPTYGSPFNMMKSYGIRYTYAGENIAMGQKTPQDVMTAWMNSAGHRQNILSPNYTKIGVAYYNGEWVQEFIAN</sequence>
<dbReference type="InterPro" id="IPR014258">
    <property type="entry name" value="CAP_domain_YkwD-like"/>
</dbReference>
<organism evidence="3 4">
    <name type="scientific">Paenibacillus baimaensis</name>
    <dbReference type="NCBI Taxonomy" id="2982185"/>
    <lineage>
        <taxon>Bacteria</taxon>
        <taxon>Bacillati</taxon>
        <taxon>Bacillota</taxon>
        <taxon>Bacilli</taxon>
        <taxon>Bacillales</taxon>
        <taxon>Paenibacillaceae</taxon>
        <taxon>Paenibacillus</taxon>
    </lineage>
</organism>
<accession>A0ABT2UEN9</accession>
<dbReference type="SMART" id="SM00257">
    <property type="entry name" value="LysM"/>
    <property type="match status" value="1"/>
</dbReference>
<dbReference type="SUPFAM" id="SSF55797">
    <property type="entry name" value="PR-1-like"/>
    <property type="match status" value="1"/>
</dbReference>
<dbReference type="PANTHER" id="PTHR31157">
    <property type="entry name" value="SCP DOMAIN-CONTAINING PROTEIN"/>
    <property type="match status" value="1"/>
</dbReference>
<dbReference type="PROSITE" id="PS51782">
    <property type="entry name" value="LYSM"/>
    <property type="match status" value="1"/>
</dbReference>
<dbReference type="CDD" id="cd05379">
    <property type="entry name" value="CAP_bacterial"/>
    <property type="match status" value="1"/>
</dbReference>
<evidence type="ECO:0000313" key="4">
    <source>
        <dbReference type="Proteomes" id="UP001652445"/>
    </source>
</evidence>
<dbReference type="Gene3D" id="3.10.350.10">
    <property type="entry name" value="LysM domain"/>
    <property type="match status" value="1"/>
</dbReference>
<protein>
    <submittedName>
        <fullName evidence="3">CAP domain-containing protein</fullName>
    </submittedName>
</protein>
<dbReference type="PANTHER" id="PTHR31157:SF1">
    <property type="entry name" value="SCP DOMAIN-CONTAINING PROTEIN"/>
    <property type="match status" value="1"/>
</dbReference>
<comment type="caution">
    <text evidence="3">The sequence shown here is derived from an EMBL/GenBank/DDBJ whole genome shotgun (WGS) entry which is preliminary data.</text>
</comment>
<feature type="chain" id="PRO_5046979505" evidence="1">
    <location>
        <begin position="26"/>
        <end position="212"/>
    </location>
</feature>
<evidence type="ECO:0000256" key="1">
    <source>
        <dbReference type="SAM" id="SignalP"/>
    </source>
</evidence>
<dbReference type="InterPro" id="IPR036779">
    <property type="entry name" value="LysM_dom_sf"/>
</dbReference>
<feature type="domain" description="LysM" evidence="2">
    <location>
        <begin position="26"/>
        <end position="71"/>
    </location>
</feature>
<keyword evidence="4" id="KW-1185">Reference proteome</keyword>
<dbReference type="Proteomes" id="UP001652445">
    <property type="component" value="Unassembled WGS sequence"/>
</dbReference>
<dbReference type="InterPro" id="IPR014044">
    <property type="entry name" value="CAP_dom"/>
</dbReference>
<dbReference type="RefSeq" id="WP_076234967.1">
    <property type="nucleotide sequence ID" value="NZ_JAOQIO010000038.1"/>
</dbReference>
<dbReference type="InterPro" id="IPR035940">
    <property type="entry name" value="CAP_sf"/>
</dbReference>
<dbReference type="InterPro" id="IPR018392">
    <property type="entry name" value="LysM"/>
</dbReference>
<gene>
    <name evidence="3" type="ORF">OB236_13380</name>
</gene>
<dbReference type="Pfam" id="PF01476">
    <property type="entry name" value="LysM"/>
    <property type="match status" value="1"/>
</dbReference>
<proteinExistence type="predicted"/>
<evidence type="ECO:0000313" key="3">
    <source>
        <dbReference type="EMBL" id="MCU6793109.1"/>
    </source>
</evidence>
<keyword evidence="1" id="KW-0732">Signal</keyword>
<dbReference type="NCBIfam" id="TIGR02909">
    <property type="entry name" value="spore_YkwD"/>
    <property type="match status" value="1"/>
</dbReference>
<dbReference type="Gene3D" id="3.40.33.10">
    <property type="entry name" value="CAP"/>
    <property type="match status" value="1"/>
</dbReference>
<feature type="signal peptide" evidence="1">
    <location>
        <begin position="1"/>
        <end position="25"/>
    </location>
</feature>
<reference evidence="3 4" key="1">
    <citation type="submission" date="2022-09" db="EMBL/GenBank/DDBJ databases">
        <authorList>
            <person name="Han X.L."/>
            <person name="Wang Q."/>
            <person name="Lu T."/>
        </authorList>
    </citation>
    <scope>NUCLEOTIDE SEQUENCE [LARGE SCALE GENOMIC DNA]</scope>
    <source>
        <strain evidence="3 4">WQ 127069</strain>
    </source>
</reference>
<dbReference type="CDD" id="cd00118">
    <property type="entry name" value="LysM"/>
    <property type="match status" value="1"/>
</dbReference>
<evidence type="ECO:0000259" key="2">
    <source>
        <dbReference type="PROSITE" id="PS51782"/>
    </source>
</evidence>
<dbReference type="EMBL" id="JAOQIO010000038">
    <property type="protein sequence ID" value="MCU6793109.1"/>
    <property type="molecule type" value="Genomic_DNA"/>
</dbReference>
<name>A0ABT2UEN9_9BACL</name>
<dbReference type="SUPFAM" id="SSF54106">
    <property type="entry name" value="LysM domain"/>
    <property type="match status" value="1"/>
</dbReference>